<name>B8GJS5_METPE</name>
<dbReference type="SUPFAM" id="SSF51735">
    <property type="entry name" value="NAD(P)-binding Rossmann-fold domains"/>
    <property type="match status" value="1"/>
</dbReference>
<dbReference type="eggNOG" id="arCOG01372">
    <property type="taxonomic scope" value="Archaea"/>
</dbReference>
<evidence type="ECO:0000256" key="2">
    <source>
        <dbReference type="SAM" id="MobiDB-lite"/>
    </source>
</evidence>
<protein>
    <submittedName>
        <fullName evidence="4">NAD-dependent epimerase/dehydratase</fullName>
    </submittedName>
</protein>
<organism evidence="4 5">
    <name type="scientific">Methanosphaerula palustris (strain ATCC BAA-1556 / DSM 19958 / E1-9c)</name>
    <dbReference type="NCBI Taxonomy" id="521011"/>
    <lineage>
        <taxon>Archaea</taxon>
        <taxon>Methanobacteriati</taxon>
        <taxon>Methanobacteriota</taxon>
        <taxon>Stenosarchaea group</taxon>
        <taxon>Methanomicrobia</taxon>
        <taxon>Methanomicrobiales</taxon>
        <taxon>Methanoregulaceae</taxon>
        <taxon>Methanosphaerula</taxon>
    </lineage>
</organism>
<feature type="domain" description="NAD-dependent epimerase/dehydratase" evidence="3">
    <location>
        <begin position="13"/>
        <end position="251"/>
    </location>
</feature>
<dbReference type="Proteomes" id="UP000002457">
    <property type="component" value="Chromosome"/>
</dbReference>
<keyword evidence="5" id="KW-1185">Reference proteome</keyword>
<dbReference type="GeneID" id="7272652"/>
<dbReference type="PANTHER" id="PTHR43000">
    <property type="entry name" value="DTDP-D-GLUCOSE 4,6-DEHYDRATASE-RELATED"/>
    <property type="match status" value="1"/>
</dbReference>
<sequence>MTDFHEFFQEKTILVTGGAGAIGGNLVRRLNNLGAKKILILDSLSSSYEWNMEAGDRIQFIKGDILDEEKLRWTFKQKPDIVYHLAAHFANQNSVDNPETDLMVNGIGILKVLQYAQMVGVERFVYSSSGCGVYGLESKMPFKEDDVSIHLHTPYQVTKLLGELYTNYFHNMYDLPIVNARFFNSYGPGEVPGRYRNVIPNFFYWAMKGLPLPITGEGTETRDWTYVGDIVNGLLLMAYRDEAIGEAFNLGNGEEQRVIDMANTVNALTGNEAGITFTPRRDWDVKTRLLSCIDKSRVVLGYEPQTTFSKGLENTYEWFVENWESIDTHAEFPRVRRDVKNEQDQGVLTKPPNCVRYPNSDGDSSPSTI</sequence>
<dbReference type="KEGG" id="mpl:Mpal_0347"/>
<dbReference type="InterPro" id="IPR036291">
    <property type="entry name" value="NAD(P)-bd_dom_sf"/>
</dbReference>
<reference evidence="4 5" key="1">
    <citation type="journal article" date="2015" name="Genome Announc.">
        <title>Complete Genome Sequence of Methanosphaerula palustris E1-9CT, a Hydrogenotrophic Methanogen Isolated from a Minerotrophic Fen Peatland.</title>
        <authorList>
            <person name="Cadillo-Quiroz H."/>
            <person name="Browne P."/>
            <person name="Kyrpides N."/>
            <person name="Woyke T."/>
            <person name="Goodwin L."/>
            <person name="Detter C."/>
            <person name="Yavitt J.B."/>
            <person name="Zinder S.H."/>
        </authorList>
    </citation>
    <scope>NUCLEOTIDE SEQUENCE [LARGE SCALE GENOMIC DNA]</scope>
    <source>
        <strain evidence="5">ATCC BAA-1556 / DSM 19958 / E1-9c</strain>
    </source>
</reference>
<evidence type="ECO:0000313" key="5">
    <source>
        <dbReference type="Proteomes" id="UP000002457"/>
    </source>
</evidence>
<dbReference type="OrthoDB" id="4907at2157"/>
<comment type="similarity">
    <text evidence="1">Belongs to the NAD(P)-dependent epimerase/dehydratase family.</text>
</comment>
<dbReference type="Gene3D" id="3.40.50.720">
    <property type="entry name" value="NAD(P)-binding Rossmann-like Domain"/>
    <property type="match status" value="1"/>
</dbReference>
<evidence type="ECO:0000259" key="3">
    <source>
        <dbReference type="Pfam" id="PF01370"/>
    </source>
</evidence>
<gene>
    <name evidence="4" type="ordered locus">Mpal_0347</name>
</gene>
<dbReference type="RefSeq" id="WP_012617048.1">
    <property type="nucleotide sequence ID" value="NC_011832.1"/>
</dbReference>
<feature type="region of interest" description="Disordered" evidence="2">
    <location>
        <begin position="337"/>
        <end position="369"/>
    </location>
</feature>
<dbReference type="STRING" id="521011.Mpal_0347"/>
<evidence type="ECO:0000313" key="4">
    <source>
        <dbReference type="EMBL" id="ACL15729.1"/>
    </source>
</evidence>
<dbReference type="AlphaFoldDB" id="B8GJS5"/>
<dbReference type="EMBL" id="CP001338">
    <property type="protein sequence ID" value="ACL15729.1"/>
    <property type="molecule type" value="Genomic_DNA"/>
</dbReference>
<dbReference type="Gene3D" id="3.90.25.10">
    <property type="entry name" value="UDP-galactose 4-epimerase, domain 1"/>
    <property type="match status" value="1"/>
</dbReference>
<dbReference type="HOGENOM" id="CLU_007383_1_7_2"/>
<dbReference type="InterPro" id="IPR001509">
    <property type="entry name" value="Epimerase_deHydtase"/>
</dbReference>
<dbReference type="Pfam" id="PF01370">
    <property type="entry name" value="Epimerase"/>
    <property type="match status" value="1"/>
</dbReference>
<accession>B8GJS5</accession>
<proteinExistence type="inferred from homology"/>
<evidence type="ECO:0000256" key="1">
    <source>
        <dbReference type="ARBA" id="ARBA00007637"/>
    </source>
</evidence>